<organism evidence="3 4">
    <name type="scientific">Nonomuraea roseoviolacea subsp. carminata</name>
    <dbReference type="NCBI Taxonomy" id="160689"/>
    <lineage>
        <taxon>Bacteria</taxon>
        <taxon>Bacillati</taxon>
        <taxon>Actinomycetota</taxon>
        <taxon>Actinomycetes</taxon>
        <taxon>Streptosporangiales</taxon>
        <taxon>Streptosporangiaceae</taxon>
        <taxon>Nonomuraea</taxon>
    </lineage>
</organism>
<sequence length="146" mass="15647">MGLLYNAIAFLLSLLPALALITGIILTARARREHGKAAMIGLWGCLVLLLALVMRLVWSLVVPHLVGSGGMDTFQIVMLLHSAIDALLTMTGFGLLIWAVVARRAHPGAAAPEAHLSAPHAPAWQTPPWEAPAPHQPHPPYGQEPR</sequence>
<keyword evidence="2" id="KW-0812">Transmembrane</keyword>
<protein>
    <submittedName>
        <fullName evidence="3">Uncharacterized protein</fullName>
    </submittedName>
</protein>
<feature type="compositionally biased region" description="Pro residues" evidence="1">
    <location>
        <begin position="129"/>
        <end position="146"/>
    </location>
</feature>
<name>A0ABT1K963_9ACTN</name>
<feature type="transmembrane region" description="Helical" evidence="2">
    <location>
        <begin position="6"/>
        <end position="28"/>
    </location>
</feature>
<keyword evidence="2" id="KW-1133">Transmembrane helix</keyword>
<gene>
    <name evidence="3" type="ORF">HD595_005641</name>
</gene>
<keyword evidence="4" id="KW-1185">Reference proteome</keyword>
<reference evidence="3 4" key="1">
    <citation type="submission" date="2022-06" db="EMBL/GenBank/DDBJ databases">
        <title>Sequencing the genomes of 1000 actinobacteria strains.</title>
        <authorList>
            <person name="Klenk H.-P."/>
        </authorList>
    </citation>
    <scope>NUCLEOTIDE SEQUENCE [LARGE SCALE GENOMIC DNA]</scope>
    <source>
        <strain evidence="3 4">DSM 44170</strain>
    </source>
</reference>
<dbReference type="EMBL" id="JAMZEC010000001">
    <property type="protein sequence ID" value="MCP2349519.1"/>
    <property type="molecule type" value="Genomic_DNA"/>
</dbReference>
<accession>A0ABT1K963</accession>
<feature type="transmembrane region" description="Helical" evidence="2">
    <location>
        <begin position="40"/>
        <end position="58"/>
    </location>
</feature>
<proteinExistence type="predicted"/>
<evidence type="ECO:0000256" key="1">
    <source>
        <dbReference type="SAM" id="MobiDB-lite"/>
    </source>
</evidence>
<keyword evidence="2" id="KW-0472">Membrane</keyword>
<comment type="caution">
    <text evidence="3">The sequence shown here is derived from an EMBL/GenBank/DDBJ whole genome shotgun (WGS) entry which is preliminary data.</text>
</comment>
<feature type="region of interest" description="Disordered" evidence="1">
    <location>
        <begin position="116"/>
        <end position="146"/>
    </location>
</feature>
<dbReference type="Proteomes" id="UP001320766">
    <property type="component" value="Unassembled WGS sequence"/>
</dbReference>
<evidence type="ECO:0000313" key="3">
    <source>
        <dbReference type="EMBL" id="MCP2349519.1"/>
    </source>
</evidence>
<evidence type="ECO:0000313" key="4">
    <source>
        <dbReference type="Proteomes" id="UP001320766"/>
    </source>
</evidence>
<dbReference type="RefSeq" id="WP_253774139.1">
    <property type="nucleotide sequence ID" value="NZ_BAAAVE010000021.1"/>
</dbReference>
<feature type="transmembrane region" description="Helical" evidence="2">
    <location>
        <begin position="78"/>
        <end position="101"/>
    </location>
</feature>
<evidence type="ECO:0000256" key="2">
    <source>
        <dbReference type="SAM" id="Phobius"/>
    </source>
</evidence>